<dbReference type="Pfam" id="PF03372">
    <property type="entry name" value="Exo_endo_phos"/>
    <property type="match status" value="1"/>
</dbReference>
<evidence type="ECO:0000313" key="4">
    <source>
        <dbReference type="Proteomes" id="UP000198661"/>
    </source>
</evidence>
<dbReference type="InterPro" id="IPR051916">
    <property type="entry name" value="GPI-anchor_lipid_remodeler"/>
</dbReference>
<dbReference type="GO" id="GO:0006506">
    <property type="term" value="P:GPI anchor biosynthetic process"/>
    <property type="evidence" value="ECO:0007669"/>
    <property type="project" value="TreeGrafter"/>
</dbReference>
<keyword evidence="3" id="KW-0378">Hydrolase</keyword>
<dbReference type="Proteomes" id="UP000198661">
    <property type="component" value="Unassembled WGS sequence"/>
</dbReference>
<dbReference type="STRING" id="201973.SAMN04488025_102124"/>
<keyword evidence="3" id="KW-0269">Exonuclease</keyword>
<gene>
    <name evidence="3" type="ORF">SAMN04488025_102124</name>
</gene>
<sequence length="289" mass="32281">MLPEVILRPYFRFAEIVGRGGEGWVLVMSYNIRHGLGCDGVLDLERIAAVIESVSPDVVGLNEVDVRFHRRSGWADQLGWLSRRLKMASCFGPTLRRRHGGLPSGGYGNGLLTRDPILRHHHLTFSMKVGEPRGILVADLEREGRTVRLVVTHLGLTPVMRRRQVEALRGLCREWTGPMVVMGDWNVTPEQPEVTRLSPWLTDALSFCGVTGGTYPCLRPRKRIDYIFCSSHFRILEASVVSVEDCPSDHLPVKCLLDWSKDEAGSGIMGTNRRAERDGGGRSRSRLSG</sequence>
<evidence type="ECO:0000256" key="1">
    <source>
        <dbReference type="SAM" id="MobiDB-lite"/>
    </source>
</evidence>
<dbReference type="AlphaFoldDB" id="A0A1I2KM14"/>
<keyword evidence="3" id="KW-0255">Endonuclease</keyword>
<protein>
    <submittedName>
        <fullName evidence="3">Metal-dependent hydrolase, endonuclease/exonuclease/phosphatase family</fullName>
    </submittedName>
</protein>
<evidence type="ECO:0000259" key="2">
    <source>
        <dbReference type="Pfam" id="PF03372"/>
    </source>
</evidence>
<dbReference type="GO" id="GO:0004519">
    <property type="term" value="F:endonuclease activity"/>
    <property type="evidence" value="ECO:0007669"/>
    <property type="project" value="UniProtKB-KW"/>
</dbReference>
<dbReference type="PANTHER" id="PTHR14859">
    <property type="entry name" value="CALCOFLUOR WHITE HYPERSENSITIVE PROTEIN PRECURSOR"/>
    <property type="match status" value="1"/>
</dbReference>
<dbReference type="GO" id="GO:0004527">
    <property type="term" value="F:exonuclease activity"/>
    <property type="evidence" value="ECO:0007669"/>
    <property type="project" value="UniProtKB-KW"/>
</dbReference>
<dbReference type="InterPro" id="IPR036691">
    <property type="entry name" value="Endo/exonu/phosph_ase_sf"/>
</dbReference>
<organism evidence="3 4">
    <name type="scientific">Planifilum fulgidum</name>
    <dbReference type="NCBI Taxonomy" id="201973"/>
    <lineage>
        <taxon>Bacteria</taxon>
        <taxon>Bacillati</taxon>
        <taxon>Bacillota</taxon>
        <taxon>Bacilli</taxon>
        <taxon>Bacillales</taxon>
        <taxon>Thermoactinomycetaceae</taxon>
        <taxon>Planifilum</taxon>
    </lineage>
</organism>
<evidence type="ECO:0000313" key="3">
    <source>
        <dbReference type="EMBL" id="SFF67563.1"/>
    </source>
</evidence>
<proteinExistence type="predicted"/>
<dbReference type="EMBL" id="FOOK01000002">
    <property type="protein sequence ID" value="SFF67563.1"/>
    <property type="molecule type" value="Genomic_DNA"/>
</dbReference>
<dbReference type="PANTHER" id="PTHR14859:SF15">
    <property type="entry name" value="ENDONUCLEASE_EXONUCLEASE_PHOSPHATASE DOMAIN-CONTAINING PROTEIN"/>
    <property type="match status" value="1"/>
</dbReference>
<accession>A0A1I2KM14</accession>
<dbReference type="Gene3D" id="3.60.10.10">
    <property type="entry name" value="Endonuclease/exonuclease/phosphatase"/>
    <property type="match status" value="1"/>
</dbReference>
<dbReference type="SUPFAM" id="SSF56219">
    <property type="entry name" value="DNase I-like"/>
    <property type="match status" value="1"/>
</dbReference>
<keyword evidence="3" id="KW-0540">Nuclease</keyword>
<reference evidence="3 4" key="1">
    <citation type="submission" date="2016-10" db="EMBL/GenBank/DDBJ databases">
        <authorList>
            <person name="de Groot N.N."/>
        </authorList>
    </citation>
    <scope>NUCLEOTIDE SEQUENCE [LARGE SCALE GENOMIC DNA]</scope>
    <source>
        <strain evidence="3 4">DSM 44945</strain>
    </source>
</reference>
<dbReference type="GO" id="GO:0016020">
    <property type="term" value="C:membrane"/>
    <property type="evidence" value="ECO:0007669"/>
    <property type="project" value="GOC"/>
</dbReference>
<feature type="region of interest" description="Disordered" evidence="1">
    <location>
        <begin position="267"/>
        <end position="289"/>
    </location>
</feature>
<feature type="domain" description="Endonuclease/exonuclease/phosphatase" evidence="2">
    <location>
        <begin position="28"/>
        <end position="250"/>
    </location>
</feature>
<keyword evidence="4" id="KW-1185">Reference proteome</keyword>
<name>A0A1I2KM14_9BACL</name>
<dbReference type="RefSeq" id="WP_092035562.1">
    <property type="nucleotide sequence ID" value="NZ_FOOK01000002.1"/>
</dbReference>
<dbReference type="InterPro" id="IPR005135">
    <property type="entry name" value="Endo/exonuclease/phosphatase"/>
</dbReference>
<dbReference type="OrthoDB" id="155529at2"/>